<proteinExistence type="predicted"/>
<dbReference type="InterPro" id="IPR027417">
    <property type="entry name" value="P-loop_NTPase"/>
</dbReference>
<gene>
    <name evidence="1" type="ORF">CPTMiller_00192</name>
</gene>
<keyword evidence="1" id="KW-0808">Transferase</keyword>
<dbReference type="SUPFAM" id="SSF52540">
    <property type="entry name" value="P-loop containing nucleoside triphosphate hydrolases"/>
    <property type="match status" value="1"/>
</dbReference>
<organism evidence="1 2">
    <name type="scientific">Citrobacter phage Miller</name>
    <dbReference type="NCBI Taxonomy" id="1527524"/>
    <lineage>
        <taxon>Viruses</taxon>
        <taxon>Duplodnaviria</taxon>
        <taxon>Heunggongvirae</taxon>
        <taxon>Uroviricota</taxon>
        <taxon>Caudoviricetes</taxon>
        <taxon>Pantevenvirales</taxon>
        <taxon>Straboviridae</taxon>
        <taxon>Pseudotevenvirus</taxon>
        <taxon>Pseudotevenvirus miller</taxon>
    </lineage>
</organism>
<dbReference type="GO" id="GO:0016301">
    <property type="term" value="F:kinase activity"/>
    <property type="evidence" value="ECO:0007669"/>
    <property type="project" value="UniProtKB-KW"/>
</dbReference>
<accession>A0A076YIA8</accession>
<dbReference type="InterPro" id="IPR048444">
    <property type="entry name" value="DNMK"/>
</dbReference>
<name>A0A076YIA8_9CAUD</name>
<evidence type="ECO:0000313" key="1">
    <source>
        <dbReference type="EMBL" id="AIK68128.1"/>
    </source>
</evidence>
<dbReference type="GeneID" id="22113664"/>
<dbReference type="Gene3D" id="1.10.238.70">
    <property type="match status" value="1"/>
</dbReference>
<dbReference type="Gene3D" id="3.40.50.300">
    <property type="entry name" value="P-loop containing nucleotide triphosphate hydrolases"/>
    <property type="match status" value="1"/>
</dbReference>
<reference evidence="1 2" key="1">
    <citation type="submission" date="2014-07" db="EMBL/GenBank/DDBJ databases">
        <title>Complete Genome of Citrobacter freundii Myophage Miller.</title>
        <authorList>
            <person name="Hwang K."/>
            <person name="Luna A.J."/>
            <person name="Hernandez A.C."/>
            <person name="Everett G.F.K."/>
        </authorList>
    </citation>
    <scope>NUCLEOTIDE SEQUENCE [LARGE SCALE GENOMIC DNA]</scope>
</reference>
<dbReference type="Pfam" id="PF21448">
    <property type="entry name" value="DNMK"/>
    <property type="match status" value="1"/>
</dbReference>
<dbReference type="Proteomes" id="UP000201263">
    <property type="component" value="Segment"/>
</dbReference>
<keyword evidence="1" id="KW-0418">Kinase</keyword>
<evidence type="ECO:0000313" key="2">
    <source>
        <dbReference type="Proteomes" id="UP000201263"/>
    </source>
</evidence>
<sequence>MIYCICGKKRTGKDTVAQFVTMNYENVETLALADEIKRILRNGMESSVDNRYLHELSKTNPFYSGDREAPLLMSNEDARVLFSFGVNALTKQGYSLGNADISAFEICRNNKQPWTIRRLMQVFGTDIVCNNNDSVWTDIVLKKMLKSDKDNFIITDVRQKHEYKYLSKFGAKFVFIERETGEDDSHSTEKGLKPQPNDIIILNNGTLSELKADVLNVFNF</sequence>
<dbReference type="RefSeq" id="YP_009097794.1">
    <property type="nucleotide sequence ID" value="NC_025414.1"/>
</dbReference>
<dbReference type="EMBL" id="KM236237">
    <property type="protein sequence ID" value="AIK68128.1"/>
    <property type="molecule type" value="Genomic_DNA"/>
</dbReference>
<protein>
    <submittedName>
        <fullName evidence="1">DNMP kinase</fullName>
    </submittedName>
</protein>
<dbReference type="InterPro" id="IPR023191">
    <property type="entry name" value="DNMP_kinase_N"/>
</dbReference>
<dbReference type="KEGG" id="vg:22113664"/>
<keyword evidence="2" id="KW-1185">Reference proteome</keyword>